<keyword evidence="5" id="KW-0472">Membrane</keyword>
<gene>
    <name evidence="6" type="ORF">GA0116959_102234</name>
</gene>
<accession>A0A1C4GTE6</accession>
<dbReference type="PANTHER" id="PTHR30024">
    <property type="entry name" value="ALIPHATIC SULFONATES-BINDING PROTEIN-RELATED"/>
    <property type="match status" value="1"/>
</dbReference>
<evidence type="ECO:0000313" key="7">
    <source>
        <dbReference type="Proteomes" id="UP000243661"/>
    </source>
</evidence>
<organism evidence="6 7">
    <name type="scientific">Acinetobacter albensis</name>
    <dbReference type="NCBI Taxonomy" id="1673609"/>
    <lineage>
        <taxon>Bacteria</taxon>
        <taxon>Pseudomonadati</taxon>
        <taxon>Pseudomonadota</taxon>
        <taxon>Gammaproteobacteria</taxon>
        <taxon>Moraxellales</taxon>
        <taxon>Moraxellaceae</taxon>
        <taxon>Acinetobacter</taxon>
    </lineage>
</organism>
<evidence type="ECO:0000313" key="6">
    <source>
        <dbReference type="EMBL" id="SCC71133.1"/>
    </source>
</evidence>
<protein>
    <submittedName>
        <fullName evidence="6">NitT/TauT family transport system ATP-binding protein</fullName>
    </submittedName>
</protein>
<dbReference type="GO" id="GO:0012505">
    <property type="term" value="C:endomembrane system"/>
    <property type="evidence" value="ECO:0007669"/>
    <property type="project" value="UniProtKB-SubCell"/>
</dbReference>
<evidence type="ECO:0000256" key="4">
    <source>
        <dbReference type="ARBA" id="ARBA00022519"/>
    </source>
</evidence>
<proteinExistence type="predicted"/>
<evidence type="ECO:0000256" key="5">
    <source>
        <dbReference type="ARBA" id="ARBA00023136"/>
    </source>
</evidence>
<keyword evidence="3" id="KW-1003">Cell membrane</keyword>
<dbReference type="Gene3D" id="3.40.190.10">
    <property type="entry name" value="Periplasmic binding protein-like II"/>
    <property type="match status" value="2"/>
</dbReference>
<dbReference type="AlphaFoldDB" id="A0A1C4GTE6"/>
<evidence type="ECO:0000256" key="1">
    <source>
        <dbReference type="ARBA" id="ARBA00004308"/>
    </source>
</evidence>
<keyword evidence="4" id="KW-0997">Cell inner membrane</keyword>
<dbReference type="InterPro" id="IPR044527">
    <property type="entry name" value="NrtA/CpmA_ABC-bd_dom"/>
</dbReference>
<dbReference type="OrthoDB" id="9815454at2"/>
<dbReference type="EMBL" id="FMBK01000002">
    <property type="protein sequence ID" value="SCC71133.1"/>
    <property type="molecule type" value="Genomic_DNA"/>
</dbReference>
<sequence>MTDLEKNEIQIGYIPLLDCVAILWAKQRGFFDELGLKVTLVKEASWASLRDRLAFGFLDAAHCLSAMLPAAALGKDQLGIPLQTALVLSQNCAFISLSQKLCFELHISRQDSAQESAQKIVSALQQQKSIQLAHVFQQSIHHYCIREWLALANINIAQHIKLATLPPPYMFEALSNHVIDGFCVGEPWNTQAELSGMSQIVAESQDIIPPVADKVLAVTADWAEQHPHTHFALVQAIQKAQQELKILEDYTAVWQMLIEFNIIQFQCSDRIHVQKFHSIQMIIRYFVHESSKPRSEDFKWLIEQMQKWDQIEIDIAEIEQISQNCILYLKE</sequence>
<comment type="subcellular location">
    <subcellularLocation>
        <location evidence="1">Endomembrane system</location>
    </subcellularLocation>
</comment>
<keyword evidence="6" id="KW-0547">Nucleotide-binding</keyword>
<dbReference type="CDD" id="cd13553">
    <property type="entry name" value="PBP2_NrtA_CpmA_like"/>
    <property type="match status" value="1"/>
</dbReference>
<name>A0A1C4GTE6_9GAMM</name>
<dbReference type="Proteomes" id="UP000243661">
    <property type="component" value="Unassembled WGS sequence"/>
</dbReference>
<dbReference type="GO" id="GO:0005524">
    <property type="term" value="F:ATP binding"/>
    <property type="evidence" value="ECO:0007669"/>
    <property type="project" value="UniProtKB-KW"/>
</dbReference>
<dbReference type="RefSeq" id="WP_092718015.1">
    <property type="nucleotide sequence ID" value="NZ_FMBK01000002.1"/>
</dbReference>
<dbReference type="SUPFAM" id="SSF53850">
    <property type="entry name" value="Periplasmic binding protein-like II"/>
    <property type="match status" value="1"/>
</dbReference>
<dbReference type="PANTHER" id="PTHR30024:SF43">
    <property type="entry name" value="BLL4572 PROTEIN"/>
    <property type="match status" value="1"/>
</dbReference>
<keyword evidence="6" id="KW-0067">ATP-binding</keyword>
<evidence type="ECO:0000256" key="2">
    <source>
        <dbReference type="ARBA" id="ARBA00022448"/>
    </source>
</evidence>
<evidence type="ECO:0000256" key="3">
    <source>
        <dbReference type="ARBA" id="ARBA00022475"/>
    </source>
</evidence>
<keyword evidence="2" id="KW-0813">Transport</keyword>
<dbReference type="Pfam" id="PF13379">
    <property type="entry name" value="NMT1_2"/>
    <property type="match status" value="1"/>
</dbReference>
<reference evidence="6 7" key="1">
    <citation type="submission" date="2016-08" db="EMBL/GenBank/DDBJ databases">
        <authorList>
            <person name="Seilhamer J.J."/>
        </authorList>
    </citation>
    <scope>NUCLEOTIDE SEQUENCE [LARGE SCALE GENOMIC DNA]</scope>
    <source>
        <strain evidence="6 7">ANC 4874</strain>
    </source>
</reference>